<name>A0A7M2T3M4_STRCW</name>
<evidence type="ECO:0000313" key="2">
    <source>
        <dbReference type="Proteomes" id="UP000594008"/>
    </source>
</evidence>
<dbReference type="KEGG" id="schf:IPT68_26225"/>
<evidence type="ECO:0000313" key="1">
    <source>
        <dbReference type="EMBL" id="QOV43236.1"/>
    </source>
</evidence>
<gene>
    <name evidence="1" type="ORF">IPT68_26225</name>
</gene>
<proteinExistence type="predicted"/>
<dbReference type="RefSeq" id="WP_189701108.1">
    <property type="nucleotide sequence ID" value="NZ_BMTA01000024.1"/>
</dbReference>
<protein>
    <submittedName>
        <fullName evidence="1">Uncharacterized protein</fullName>
    </submittedName>
</protein>
<dbReference type="AlphaFoldDB" id="A0A7M2T3M4"/>
<dbReference type="Proteomes" id="UP000594008">
    <property type="component" value="Chromosome"/>
</dbReference>
<organism evidence="1 2">
    <name type="scientific">Streptomyces chromofuscus</name>
    <dbReference type="NCBI Taxonomy" id="42881"/>
    <lineage>
        <taxon>Bacteria</taxon>
        <taxon>Bacillati</taxon>
        <taxon>Actinomycetota</taxon>
        <taxon>Actinomycetes</taxon>
        <taxon>Kitasatosporales</taxon>
        <taxon>Streptomycetaceae</taxon>
        <taxon>Streptomyces</taxon>
    </lineage>
</organism>
<keyword evidence="2" id="KW-1185">Reference proteome</keyword>
<reference evidence="1 2" key="1">
    <citation type="submission" date="2020-10" db="EMBL/GenBank/DDBJ databases">
        <title>Streptomyces chromofuscus complate genome analysis.</title>
        <authorList>
            <person name="Anwar N."/>
        </authorList>
    </citation>
    <scope>NUCLEOTIDE SEQUENCE [LARGE SCALE GENOMIC DNA]</scope>
    <source>
        <strain evidence="1 2">DSM 40273</strain>
    </source>
</reference>
<sequence>MPLDAADGTWVALRISDPTQNNGTPGPAGHPCNDWGVAYSSPWWLPG</sequence>
<accession>A0A7M2T3M4</accession>
<dbReference type="EMBL" id="CP063374">
    <property type="protein sequence ID" value="QOV43236.1"/>
    <property type="molecule type" value="Genomic_DNA"/>
</dbReference>